<reference evidence="10 11" key="1">
    <citation type="journal article" date="2018" name="Mol. Biol. Evol.">
        <title>Broad Genomic Sampling Reveals a Smut Pathogenic Ancestry of the Fungal Clade Ustilaginomycotina.</title>
        <authorList>
            <person name="Kijpornyongpan T."/>
            <person name="Mondo S.J."/>
            <person name="Barry K."/>
            <person name="Sandor L."/>
            <person name="Lee J."/>
            <person name="Lipzen A."/>
            <person name="Pangilinan J."/>
            <person name="LaButti K."/>
            <person name="Hainaut M."/>
            <person name="Henrissat B."/>
            <person name="Grigoriev I.V."/>
            <person name="Spatafora J.W."/>
            <person name="Aime M.C."/>
        </authorList>
    </citation>
    <scope>NUCLEOTIDE SEQUENCE [LARGE SCALE GENOMIC DNA]</scope>
    <source>
        <strain evidence="10 11">MCA 4718</strain>
    </source>
</reference>
<dbReference type="Pfam" id="PF08528">
    <property type="entry name" value="Whi5"/>
    <property type="match status" value="1"/>
</dbReference>
<protein>
    <submittedName>
        <fullName evidence="10">Uncharacterized protein</fullName>
    </submittedName>
</protein>
<keyword evidence="8" id="KW-0539">Nucleus</keyword>
<dbReference type="STRING" id="1684307.A0A316UEU2"/>
<dbReference type="GO" id="GO:0005634">
    <property type="term" value="C:nucleus"/>
    <property type="evidence" value="ECO:0007669"/>
    <property type="project" value="UniProtKB-SubCell"/>
</dbReference>
<feature type="compositionally biased region" description="Low complexity" evidence="9">
    <location>
        <begin position="10"/>
        <end position="25"/>
    </location>
</feature>
<dbReference type="GeneID" id="37010751"/>
<keyword evidence="5" id="KW-0678">Repressor</keyword>
<sequence>MEPPTSKLATPSPSTSTIPPALQHSPSPPPLQRSNTSSGQRGKISPMRRASGYKVASGASTSPTALREALDQKEEVKRLAQRLATRLQYAAFKVERGWTKHSLPEVENLYWRASKIGTSSMSTSASKTQPSPRDKVSGTASSGVTFGGNMARRPSGGSTRPAIARLPSQSDGTAHLRVQDTDANGGATRRPTDVDEDVFGASVPISRALPSVSKHHHAPTTAVIGLNGLPTPPPSAGTDLAKGGSASSSGAAVGKGLLADLRVSPTRQMQAARAASKPTAGGGSTYADFWDKLGASSPALRGGGGGEAAGLASARDKESGLAARGVKRGREGGEEDEGRRPTGATPHS</sequence>
<dbReference type="GO" id="GO:0005737">
    <property type="term" value="C:cytoplasm"/>
    <property type="evidence" value="ECO:0007669"/>
    <property type="project" value="UniProtKB-SubCell"/>
</dbReference>
<dbReference type="Proteomes" id="UP000245942">
    <property type="component" value="Unassembled WGS sequence"/>
</dbReference>
<evidence type="ECO:0000256" key="8">
    <source>
        <dbReference type="ARBA" id="ARBA00023242"/>
    </source>
</evidence>
<feature type="region of interest" description="Disordered" evidence="9">
    <location>
        <begin position="117"/>
        <end position="195"/>
    </location>
</feature>
<feature type="region of interest" description="Disordered" evidence="9">
    <location>
        <begin position="268"/>
        <end position="348"/>
    </location>
</feature>
<evidence type="ECO:0000256" key="5">
    <source>
        <dbReference type="ARBA" id="ARBA00022491"/>
    </source>
</evidence>
<evidence type="ECO:0000256" key="9">
    <source>
        <dbReference type="SAM" id="MobiDB-lite"/>
    </source>
</evidence>
<evidence type="ECO:0000256" key="7">
    <source>
        <dbReference type="ARBA" id="ARBA00023163"/>
    </source>
</evidence>
<evidence type="ECO:0000256" key="1">
    <source>
        <dbReference type="ARBA" id="ARBA00004123"/>
    </source>
</evidence>
<feature type="compositionally biased region" description="Low complexity" evidence="9">
    <location>
        <begin position="240"/>
        <end position="251"/>
    </location>
</feature>
<evidence type="ECO:0000256" key="4">
    <source>
        <dbReference type="ARBA" id="ARBA00022490"/>
    </source>
</evidence>
<evidence type="ECO:0000256" key="2">
    <source>
        <dbReference type="ARBA" id="ARBA00004496"/>
    </source>
</evidence>
<gene>
    <name evidence="10" type="ORF">BCV69DRAFT_101326</name>
</gene>
<evidence type="ECO:0000256" key="6">
    <source>
        <dbReference type="ARBA" id="ARBA00023015"/>
    </source>
</evidence>
<dbReference type="RefSeq" id="XP_025350081.1">
    <property type="nucleotide sequence ID" value="XM_025489017.1"/>
</dbReference>
<organism evidence="10 11">
    <name type="scientific">Pseudomicrostroma glucosiphilum</name>
    <dbReference type="NCBI Taxonomy" id="1684307"/>
    <lineage>
        <taxon>Eukaryota</taxon>
        <taxon>Fungi</taxon>
        <taxon>Dikarya</taxon>
        <taxon>Basidiomycota</taxon>
        <taxon>Ustilaginomycotina</taxon>
        <taxon>Exobasidiomycetes</taxon>
        <taxon>Microstromatales</taxon>
        <taxon>Microstromatales incertae sedis</taxon>
        <taxon>Pseudomicrostroma</taxon>
    </lineage>
</organism>
<comment type="subcellular location">
    <subcellularLocation>
        <location evidence="2">Cytoplasm</location>
    </subcellularLocation>
    <subcellularLocation>
        <location evidence="1">Nucleus</location>
    </subcellularLocation>
</comment>
<dbReference type="AlphaFoldDB" id="A0A316UEU2"/>
<feature type="compositionally biased region" description="Basic and acidic residues" evidence="9">
    <location>
        <begin position="328"/>
        <end position="340"/>
    </location>
</feature>
<evidence type="ECO:0000313" key="10">
    <source>
        <dbReference type="EMBL" id="PWN22921.1"/>
    </source>
</evidence>
<name>A0A316UEU2_9BASI</name>
<comment type="similarity">
    <text evidence="3">Belongs to the WHI5/NRM1 family.</text>
</comment>
<feature type="region of interest" description="Disordered" evidence="9">
    <location>
        <begin position="223"/>
        <end position="251"/>
    </location>
</feature>
<feature type="compositionally biased region" description="Polar residues" evidence="9">
    <location>
        <begin position="117"/>
        <end position="131"/>
    </location>
</feature>
<keyword evidence="6" id="KW-0805">Transcription regulation</keyword>
<proteinExistence type="inferred from homology"/>
<accession>A0A316UEU2</accession>
<feature type="region of interest" description="Disordered" evidence="9">
    <location>
        <begin position="1"/>
        <end position="76"/>
    </location>
</feature>
<evidence type="ECO:0000256" key="3">
    <source>
        <dbReference type="ARBA" id="ARBA00006922"/>
    </source>
</evidence>
<dbReference type="EMBL" id="KZ819322">
    <property type="protein sequence ID" value="PWN22921.1"/>
    <property type="molecule type" value="Genomic_DNA"/>
</dbReference>
<dbReference type="InterPro" id="IPR013734">
    <property type="entry name" value="TF_Nrm1/Whi5"/>
</dbReference>
<keyword evidence="11" id="KW-1185">Reference proteome</keyword>
<keyword evidence="7" id="KW-0804">Transcription</keyword>
<keyword evidence="4" id="KW-0963">Cytoplasm</keyword>
<dbReference type="OrthoDB" id="2359117at2759"/>
<evidence type="ECO:0000313" key="11">
    <source>
        <dbReference type="Proteomes" id="UP000245942"/>
    </source>
</evidence>